<feature type="signal peptide" evidence="1">
    <location>
        <begin position="1"/>
        <end position="20"/>
    </location>
</feature>
<dbReference type="Proteomes" id="UP000582837">
    <property type="component" value="Unassembled WGS sequence"/>
</dbReference>
<dbReference type="AlphaFoldDB" id="A0A841GZS0"/>
<keyword evidence="1" id="KW-0732">Signal</keyword>
<organism evidence="2 3">
    <name type="scientific">Longimicrobium terrae</name>
    <dbReference type="NCBI Taxonomy" id="1639882"/>
    <lineage>
        <taxon>Bacteria</taxon>
        <taxon>Pseudomonadati</taxon>
        <taxon>Gemmatimonadota</taxon>
        <taxon>Longimicrobiia</taxon>
        <taxon>Longimicrobiales</taxon>
        <taxon>Longimicrobiaceae</taxon>
        <taxon>Longimicrobium</taxon>
    </lineage>
</organism>
<comment type="caution">
    <text evidence="2">The sequence shown here is derived from an EMBL/GenBank/DDBJ whole genome shotgun (WGS) entry which is preliminary data.</text>
</comment>
<keyword evidence="3" id="KW-1185">Reference proteome</keyword>
<proteinExistence type="predicted"/>
<feature type="chain" id="PRO_5032674135" description="Outer membrane protein beta-barrel domain-containing protein" evidence="1">
    <location>
        <begin position="21"/>
        <end position="253"/>
    </location>
</feature>
<reference evidence="2 3" key="1">
    <citation type="submission" date="2020-08" db="EMBL/GenBank/DDBJ databases">
        <title>Genomic Encyclopedia of Type Strains, Phase IV (KMG-IV): sequencing the most valuable type-strain genomes for metagenomic binning, comparative biology and taxonomic classification.</title>
        <authorList>
            <person name="Goeker M."/>
        </authorList>
    </citation>
    <scope>NUCLEOTIDE SEQUENCE [LARGE SCALE GENOMIC DNA]</scope>
    <source>
        <strain evidence="2 3">DSM 29007</strain>
    </source>
</reference>
<accession>A0A841GZS0</accession>
<dbReference type="RefSeq" id="WP_170034061.1">
    <property type="nucleotide sequence ID" value="NZ_JABDTL010000001.1"/>
</dbReference>
<gene>
    <name evidence="2" type="ORF">HNQ61_002925</name>
</gene>
<evidence type="ECO:0000313" key="3">
    <source>
        <dbReference type="Proteomes" id="UP000582837"/>
    </source>
</evidence>
<dbReference type="EMBL" id="JACHIA010000007">
    <property type="protein sequence ID" value="MBB6071301.1"/>
    <property type="molecule type" value="Genomic_DNA"/>
</dbReference>
<name>A0A841GZS0_9BACT</name>
<protein>
    <recommendedName>
        <fullName evidence="4">Outer membrane protein beta-barrel domain-containing protein</fullName>
    </recommendedName>
</protein>
<evidence type="ECO:0008006" key="4">
    <source>
        <dbReference type="Google" id="ProtNLM"/>
    </source>
</evidence>
<evidence type="ECO:0000256" key="1">
    <source>
        <dbReference type="SAM" id="SignalP"/>
    </source>
</evidence>
<evidence type="ECO:0000313" key="2">
    <source>
        <dbReference type="EMBL" id="MBB6071301.1"/>
    </source>
</evidence>
<sequence length="253" mass="27159">MRFGVLVLAGALALPAVAAAQQTVGLESQPHPDLVPPARFSLTPWVGYRVPTGFNDVAAVGTDAVTTYNVRTSRGGGVAVGLNGEARVFGPVNAVASIGYSPGDQDEVTFNDGEDGGYVLDGPDVTFLKAGIQYRLPDPIPDQRRYHPAAFVTVAPAVVWMSYPDIEGFGENVNFTSREFALNLGVDAVTMLNSHGVGLSFGVEDYITFVDRDRLRLRQSELASDITGDNTTFNVDYSTNNLLLLRAGVSWRF</sequence>